<evidence type="ECO:0000259" key="6">
    <source>
        <dbReference type="PROSITE" id="PS51387"/>
    </source>
</evidence>
<dbReference type="InterPro" id="IPR012951">
    <property type="entry name" value="BBE"/>
</dbReference>
<dbReference type="SUPFAM" id="SSF56176">
    <property type="entry name" value="FAD-binding/transporter-associated domain-like"/>
    <property type="match status" value="1"/>
</dbReference>
<keyword evidence="8" id="KW-1185">Reference proteome</keyword>
<dbReference type="Gene3D" id="3.40.462.20">
    <property type="match status" value="1"/>
</dbReference>
<organism evidence="7 8">
    <name type="scientific">Salinirubrum litoreum</name>
    <dbReference type="NCBI Taxonomy" id="1126234"/>
    <lineage>
        <taxon>Archaea</taxon>
        <taxon>Methanobacteriati</taxon>
        <taxon>Methanobacteriota</taxon>
        <taxon>Stenosarchaea group</taxon>
        <taxon>Halobacteria</taxon>
        <taxon>Halobacteriales</taxon>
        <taxon>Haloferacaceae</taxon>
        <taxon>Salinirubrum</taxon>
    </lineage>
</organism>
<dbReference type="Gene3D" id="3.30.43.10">
    <property type="entry name" value="Uridine Diphospho-n-acetylenolpyruvylglucosamine Reductase, domain 2"/>
    <property type="match status" value="1"/>
</dbReference>
<dbReference type="RefSeq" id="WP_227231571.1">
    <property type="nucleotide sequence ID" value="NZ_JAJCVJ010000004.1"/>
</dbReference>
<evidence type="ECO:0000256" key="3">
    <source>
        <dbReference type="ARBA" id="ARBA00022630"/>
    </source>
</evidence>
<dbReference type="InterPro" id="IPR050416">
    <property type="entry name" value="FAD-linked_Oxidoreductase"/>
</dbReference>
<dbReference type="EMBL" id="JBHSKX010000001">
    <property type="protein sequence ID" value="MFC5367026.1"/>
    <property type="molecule type" value="Genomic_DNA"/>
</dbReference>
<comment type="caution">
    <text evidence="7">The sequence shown here is derived from an EMBL/GenBank/DDBJ whole genome shotgun (WGS) entry which is preliminary data.</text>
</comment>
<dbReference type="InterPro" id="IPR006094">
    <property type="entry name" value="Oxid_FAD_bind_N"/>
</dbReference>
<dbReference type="InterPro" id="IPR016166">
    <property type="entry name" value="FAD-bd_PCMH"/>
</dbReference>
<dbReference type="GO" id="GO:0016491">
    <property type="term" value="F:oxidoreductase activity"/>
    <property type="evidence" value="ECO:0007669"/>
    <property type="project" value="UniProtKB-KW"/>
</dbReference>
<reference evidence="7 8" key="1">
    <citation type="journal article" date="2019" name="Int. J. Syst. Evol. Microbiol.">
        <title>The Global Catalogue of Microorganisms (GCM) 10K type strain sequencing project: providing services to taxonomists for standard genome sequencing and annotation.</title>
        <authorList>
            <consortium name="The Broad Institute Genomics Platform"/>
            <consortium name="The Broad Institute Genome Sequencing Center for Infectious Disease"/>
            <person name="Wu L."/>
            <person name="Ma J."/>
        </authorList>
    </citation>
    <scope>NUCLEOTIDE SEQUENCE [LARGE SCALE GENOMIC DNA]</scope>
    <source>
        <strain evidence="7 8">CGMCC 1.12237</strain>
    </source>
</reference>
<dbReference type="InterPro" id="IPR016169">
    <property type="entry name" value="FAD-bd_PCMH_sub2"/>
</dbReference>
<dbReference type="PROSITE" id="PS00862">
    <property type="entry name" value="OX2_COVAL_FAD"/>
    <property type="match status" value="1"/>
</dbReference>
<evidence type="ECO:0000256" key="1">
    <source>
        <dbReference type="ARBA" id="ARBA00001974"/>
    </source>
</evidence>
<evidence type="ECO:0000256" key="2">
    <source>
        <dbReference type="ARBA" id="ARBA00005466"/>
    </source>
</evidence>
<dbReference type="Gene3D" id="3.30.465.10">
    <property type="match status" value="1"/>
</dbReference>
<comment type="cofactor">
    <cofactor evidence="1">
        <name>FAD</name>
        <dbReference type="ChEBI" id="CHEBI:57692"/>
    </cofactor>
</comment>
<keyword evidence="5" id="KW-0560">Oxidoreductase</keyword>
<dbReference type="Proteomes" id="UP001596201">
    <property type="component" value="Unassembled WGS sequence"/>
</dbReference>
<evidence type="ECO:0000313" key="7">
    <source>
        <dbReference type="EMBL" id="MFC5367026.1"/>
    </source>
</evidence>
<keyword evidence="3" id="KW-0285">Flavoprotein</keyword>
<dbReference type="Pfam" id="PF08031">
    <property type="entry name" value="BBE"/>
    <property type="match status" value="1"/>
</dbReference>
<dbReference type="AlphaFoldDB" id="A0ABD5RAK2"/>
<dbReference type="PROSITE" id="PS51387">
    <property type="entry name" value="FAD_PCMH"/>
    <property type="match status" value="1"/>
</dbReference>
<evidence type="ECO:0000313" key="8">
    <source>
        <dbReference type="Proteomes" id="UP001596201"/>
    </source>
</evidence>
<dbReference type="Pfam" id="PF01565">
    <property type="entry name" value="FAD_binding_4"/>
    <property type="match status" value="1"/>
</dbReference>
<dbReference type="InterPro" id="IPR016167">
    <property type="entry name" value="FAD-bd_PCMH_sub1"/>
</dbReference>
<proteinExistence type="inferred from homology"/>
<protein>
    <submittedName>
        <fullName evidence="7">FAD-binding oxidoreductase</fullName>
    </submittedName>
</protein>
<gene>
    <name evidence="7" type="ORF">ACFPJ5_08740</name>
</gene>
<dbReference type="InterPro" id="IPR006093">
    <property type="entry name" value="Oxy_OxRdtase_FAD_BS"/>
</dbReference>
<dbReference type="PANTHER" id="PTHR42973:SF39">
    <property type="entry name" value="FAD-BINDING PCMH-TYPE DOMAIN-CONTAINING PROTEIN"/>
    <property type="match status" value="1"/>
</dbReference>
<name>A0ABD5RAK2_9EURY</name>
<evidence type="ECO:0000256" key="4">
    <source>
        <dbReference type="ARBA" id="ARBA00022827"/>
    </source>
</evidence>
<feature type="domain" description="FAD-binding PCMH-type" evidence="6">
    <location>
        <begin position="44"/>
        <end position="214"/>
    </location>
</feature>
<evidence type="ECO:0000256" key="5">
    <source>
        <dbReference type="ARBA" id="ARBA00023002"/>
    </source>
</evidence>
<accession>A0ABD5RAK2</accession>
<dbReference type="InterPro" id="IPR036318">
    <property type="entry name" value="FAD-bd_PCMH-like_sf"/>
</dbReference>
<sequence>MASTFTTPFEQSVVGDLRAKVHGEVILPDDETYHEARALWNGRIDRFPAAIVRVASPEDVRTVLRFAREQNREIAVRGGGHHVTGSALVDDGVVIDLSNLTDVAVDPDAKTVRVGAGARVSDVLSATQEHGLAIVCGSAAHNGIAGSTLAGAIGWLRRARGLGIDGLRSVELVTVDGDIVTVSADEHPDLFWGVRGGGANVGVVTSFEFDAFDLGPEVAVAQVAFPAPDAATTADLYRKYREYVADAPDEVTSMAITTAVPPLPFVPVEQHGAPIVMYYAVYAGDPAEGEEILRPLREVGEPAMDMSATMPLLALHEVATELFPTGNRYSWHSLYATELSDDLIDRIAEGGVTSPGPEAGLTLWHMGGAVGDVAGDETAYGWREAEYLVSIDAGWRDPADDEAHLSWAESVWHDLRESPATIEGFYPGFPGFVTGEERARMAYGENYDRLAELKAEYDPQNLLHSNLNVEPAR</sequence>
<keyword evidence="4" id="KW-0274">FAD</keyword>
<comment type="similarity">
    <text evidence="2">Belongs to the oxygen-dependent FAD-linked oxidoreductase family.</text>
</comment>
<dbReference type="PANTHER" id="PTHR42973">
    <property type="entry name" value="BINDING OXIDOREDUCTASE, PUTATIVE (AFU_ORTHOLOGUE AFUA_1G17690)-RELATED"/>
    <property type="match status" value="1"/>
</dbReference>